<feature type="transmembrane region" description="Helical" evidence="1">
    <location>
        <begin position="59"/>
        <end position="77"/>
    </location>
</feature>
<dbReference type="EMBL" id="FZNR01000017">
    <property type="protein sequence ID" value="SNS50071.1"/>
    <property type="molecule type" value="Genomic_DNA"/>
</dbReference>
<proteinExistence type="predicted"/>
<keyword evidence="1" id="KW-0472">Membrane</keyword>
<sequence>MSDAMREALLVSGGLLAIVLLTQVGKHRFGWIKWGISMAFVGYLYWDTYNRTELSAPNVTAGALGILIGTVIGILLMRVMRVYRQADNQRVYTKAGWAYLGIWLAVLLARTAFLYALENWDAFADRFGHWMIEQRLDSDGIAAFFVLMAMTMVGYRTMVCLIRWRRLEQIPAATVRAGADERGEVTVG</sequence>
<dbReference type="OrthoDB" id="3700731at2"/>
<dbReference type="RefSeq" id="WP_089297112.1">
    <property type="nucleotide sequence ID" value="NZ_BOMU01000082.1"/>
</dbReference>
<dbReference type="AlphaFoldDB" id="A0A239F039"/>
<feature type="transmembrane region" description="Helical" evidence="1">
    <location>
        <begin position="97"/>
        <end position="117"/>
    </location>
</feature>
<evidence type="ECO:0008006" key="4">
    <source>
        <dbReference type="Google" id="ProtNLM"/>
    </source>
</evidence>
<reference evidence="2 3" key="1">
    <citation type="submission" date="2017-06" db="EMBL/GenBank/DDBJ databases">
        <authorList>
            <person name="Kim H.J."/>
            <person name="Triplett B.A."/>
        </authorList>
    </citation>
    <scope>NUCLEOTIDE SEQUENCE [LARGE SCALE GENOMIC DNA]</scope>
    <source>
        <strain evidence="2 3">DSM 43151</strain>
    </source>
</reference>
<keyword evidence="1" id="KW-0812">Transmembrane</keyword>
<dbReference type="Proteomes" id="UP000198415">
    <property type="component" value="Unassembled WGS sequence"/>
</dbReference>
<keyword evidence="1" id="KW-1133">Transmembrane helix</keyword>
<gene>
    <name evidence="2" type="ORF">SAMN06264365_1175</name>
</gene>
<accession>A0A239F039</accession>
<evidence type="ECO:0000313" key="2">
    <source>
        <dbReference type="EMBL" id="SNS50071.1"/>
    </source>
</evidence>
<organism evidence="2 3">
    <name type="scientific">Actinoplanes regularis</name>
    <dbReference type="NCBI Taxonomy" id="52697"/>
    <lineage>
        <taxon>Bacteria</taxon>
        <taxon>Bacillati</taxon>
        <taxon>Actinomycetota</taxon>
        <taxon>Actinomycetes</taxon>
        <taxon>Micromonosporales</taxon>
        <taxon>Micromonosporaceae</taxon>
        <taxon>Actinoplanes</taxon>
    </lineage>
</organism>
<feature type="transmembrane region" description="Helical" evidence="1">
    <location>
        <begin position="141"/>
        <end position="162"/>
    </location>
</feature>
<name>A0A239F039_9ACTN</name>
<keyword evidence="3" id="KW-1185">Reference proteome</keyword>
<evidence type="ECO:0000313" key="3">
    <source>
        <dbReference type="Proteomes" id="UP000198415"/>
    </source>
</evidence>
<protein>
    <recommendedName>
        <fullName evidence="4">DUF1453 domain-containing protein</fullName>
    </recommendedName>
</protein>
<evidence type="ECO:0000256" key="1">
    <source>
        <dbReference type="SAM" id="Phobius"/>
    </source>
</evidence>